<dbReference type="InterPro" id="IPR002850">
    <property type="entry name" value="PIN_toxin-like"/>
</dbReference>
<dbReference type="PANTHER" id="PTHR34610:SF4">
    <property type="entry name" value="SLL8027 PROTEIN"/>
    <property type="match status" value="1"/>
</dbReference>
<sequence>MVLDTNVWVSALIWGGKPAEVVKAAEDRRLRIFISEEIVGEISRVLEYPKLKQAYLGGGLGRRDLMEAVLKVCRFVKVTKKVNIVEEHPADNKFIECALAAHADYLVSGDKHLIKVARHEDIDIVSVGAFTDILATLRN</sequence>
<dbReference type="InterPro" id="IPR029060">
    <property type="entry name" value="PIN-like_dom_sf"/>
</dbReference>
<gene>
    <name evidence="2" type="ORF">ENS19_00580</name>
</gene>
<reference evidence="2" key="1">
    <citation type="journal article" date="2020" name="mSystems">
        <title>Genome- and Community-Level Interaction Insights into Carbon Utilization and Element Cycling Functions of Hydrothermarchaeota in Hydrothermal Sediment.</title>
        <authorList>
            <person name="Zhou Z."/>
            <person name="Liu Y."/>
            <person name="Xu W."/>
            <person name="Pan J."/>
            <person name="Luo Z.H."/>
            <person name="Li M."/>
        </authorList>
    </citation>
    <scope>NUCLEOTIDE SEQUENCE [LARGE SCALE GENOMIC DNA]</scope>
    <source>
        <strain evidence="2">SpSt-468</strain>
    </source>
</reference>
<dbReference type="InterPro" id="IPR002716">
    <property type="entry name" value="PIN_dom"/>
</dbReference>
<comment type="caution">
    <text evidence="2">The sequence shown here is derived from an EMBL/GenBank/DDBJ whole genome shotgun (WGS) entry which is preliminary data.</text>
</comment>
<dbReference type="PANTHER" id="PTHR34610">
    <property type="entry name" value="SSL7007 PROTEIN"/>
    <property type="match status" value="1"/>
</dbReference>
<dbReference type="NCBIfam" id="TIGR00305">
    <property type="entry name" value="putative toxin-antitoxin system toxin component, PIN family"/>
    <property type="match status" value="1"/>
</dbReference>
<dbReference type="Gene3D" id="3.40.50.1010">
    <property type="entry name" value="5'-nuclease"/>
    <property type="match status" value="1"/>
</dbReference>
<dbReference type="SUPFAM" id="SSF88723">
    <property type="entry name" value="PIN domain-like"/>
    <property type="match status" value="1"/>
</dbReference>
<accession>A0A7C3F4V2</accession>
<feature type="domain" description="PIN" evidence="1">
    <location>
        <begin position="1"/>
        <end position="115"/>
    </location>
</feature>
<dbReference type="Pfam" id="PF13470">
    <property type="entry name" value="PIN_3"/>
    <property type="match status" value="1"/>
</dbReference>
<organism evidence="2">
    <name type="scientific">Candidatus Methanomethylicus mesodigestus</name>
    <dbReference type="NCBI Taxonomy" id="1867258"/>
    <lineage>
        <taxon>Archaea</taxon>
        <taxon>Thermoproteota</taxon>
        <taxon>Methanosuratincolia</taxon>
        <taxon>Candidatus Methanomethylicales</taxon>
        <taxon>Candidatus Methanomethylicaceae</taxon>
        <taxon>Candidatus Methanomethylicus</taxon>
    </lineage>
</organism>
<evidence type="ECO:0000259" key="1">
    <source>
        <dbReference type="SMART" id="SM00670"/>
    </source>
</evidence>
<dbReference type="EMBL" id="DSTX01000001">
    <property type="protein sequence ID" value="HFK19762.1"/>
    <property type="molecule type" value="Genomic_DNA"/>
</dbReference>
<evidence type="ECO:0000313" key="2">
    <source>
        <dbReference type="EMBL" id="HFK19762.1"/>
    </source>
</evidence>
<proteinExistence type="predicted"/>
<dbReference type="SMART" id="SM00670">
    <property type="entry name" value="PINc"/>
    <property type="match status" value="1"/>
</dbReference>
<dbReference type="AlphaFoldDB" id="A0A7C3F4V2"/>
<name>A0A7C3F4V2_9CREN</name>
<protein>
    <submittedName>
        <fullName evidence="2">Putative toxin-antitoxin system toxin component, PIN family</fullName>
    </submittedName>
</protein>